<gene>
    <name evidence="1" type="ORF">Sangu_1532800</name>
</gene>
<dbReference type="EMBL" id="JACGWK010000009">
    <property type="protein sequence ID" value="KAL0333766.1"/>
    <property type="molecule type" value="Genomic_DNA"/>
</dbReference>
<reference evidence="1" key="1">
    <citation type="submission" date="2020-06" db="EMBL/GenBank/DDBJ databases">
        <authorList>
            <person name="Li T."/>
            <person name="Hu X."/>
            <person name="Zhang T."/>
            <person name="Song X."/>
            <person name="Zhang H."/>
            <person name="Dai N."/>
            <person name="Sheng W."/>
            <person name="Hou X."/>
            <person name="Wei L."/>
        </authorList>
    </citation>
    <scope>NUCLEOTIDE SEQUENCE</scope>
    <source>
        <strain evidence="1">G01</strain>
        <tissue evidence="1">Leaf</tissue>
    </source>
</reference>
<sequence length="88" mass="9441">MRKITAVIGIMARERREGKGKAKGKETDAGAGMVMMTGIGTGIEMRGTGKMGTMKIGRRGWAIWGARAVQSLQREGFEGNGCRMFCSA</sequence>
<comment type="caution">
    <text evidence="1">The sequence shown here is derived from an EMBL/GenBank/DDBJ whole genome shotgun (WGS) entry which is preliminary data.</text>
</comment>
<reference evidence="1" key="2">
    <citation type="journal article" date="2024" name="Plant">
        <title>Genomic evolution and insights into agronomic trait innovations of Sesamum species.</title>
        <authorList>
            <person name="Miao H."/>
            <person name="Wang L."/>
            <person name="Qu L."/>
            <person name="Liu H."/>
            <person name="Sun Y."/>
            <person name="Le M."/>
            <person name="Wang Q."/>
            <person name="Wei S."/>
            <person name="Zheng Y."/>
            <person name="Lin W."/>
            <person name="Duan Y."/>
            <person name="Cao H."/>
            <person name="Xiong S."/>
            <person name="Wang X."/>
            <person name="Wei L."/>
            <person name="Li C."/>
            <person name="Ma Q."/>
            <person name="Ju M."/>
            <person name="Zhao R."/>
            <person name="Li G."/>
            <person name="Mu C."/>
            <person name="Tian Q."/>
            <person name="Mei H."/>
            <person name="Zhang T."/>
            <person name="Gao T."/>
            <person name="Zhang H."/>
        </authorList>
    </citation>
    <scope>NUCLEOTIDE SEQUENCE</scope>
    <source>
        <strain evidence="1">G01</strain>
    </source>
</reference>
<protein>
    <submittedName>
        <fullName evidence="1">Uncharacterized protein</fullName>
    </submittedName>
</protein>
<name>A0AAW2MRS2_9LAMI</name>
<evidence type="ECO:0000313" key="1">
    <source>
        <dbReference type="EMBL" id="KAL0333766.1"/>
    </source>
</evidence>
<proteinExistence type="predicted"/>
<organism evidence="1">
    <name type="scientific">Sesamum angustifolium</name>
    <dbReference type="NCBI Taxonomy" id="2727405"/>
    <lineage>
        <taxon>Eukaryota</taxon>
        <taxon>Viridiplantae</taxon>
        <taxon>Streptophyta</taxon>
        <taxon>Embryophyta</taxon>
        <taxon>Tracheophyta</taxon>
        <taxon>Spermatophyta</taxon>
        <taxon>Magnoliopsida</taxon>
        <taxon>eudicotyledons</taxon>
        <taxon>Gunneridae</taxon>
        <taxon>Pentapetalae</taxon>
        <taxon>asterids</taxon>
        <taxon>lamiids</taxon>
        <taxon>Lamiales</taxon>
        <taxon>Pedaliaceae</taxon>
        <taxon>Sesamum</taxon>
    </lineage>
</organism>
<accession>A0AAW2MRS2</accession>
<dbReference type="AlphaFoldDB" id="A0AAW2MRS2"/>